<accession>A0A0R3R677</accession>
<evidence type="ECO:0000313" key="3">
    <source>
        <dbReference type="WBParaSite" id="BTMF_0001552101-mRNA-1"/>
    </source>
</evidence>
<protein>
    <submittedName>
        <fullName evidence="1 3">Uncharacterized protein</fullName>
    </submittedName>
</protein>
<keyword evidence="2" id="KW-1185">Reference proteome</keyword>
<gene>
    <name evidence="1" type="ORF">BTMF_LOCUS13513</name>
</gene>
<reference evidence="1 2" key="2">
    <citation type="submission" date="2018-11" db="EMBL/GenBank/DDBJ databases">
        <authorList>
            <consortium name="Pathogen Informatics"/>
        </authorList>
    </citation>
    <scope>NUCLEOTIDE SEQUENCE [LARGE SCALE GENOMIC DNA]</scope>
</reference>
<name>A0A0R3R677_9BILA</name>
<evidence type="ECO:0000313" key="1">
    <source>
        <dbReference type="EMBL" id="VDO46035.1"/>
    </source>
</evidence>
<dbReference type="AlphaFoldDB" id="A0A0R3R677"/>
<dbReference type="EMBL" id="UZAG01020188">
    <property type="protein sequence ID" value="VDO46035.1"/>
    <property type="molecule type" value="Genomic_DNA"/>
</dbReference>
<proteinExistence type="predicted"/>
<evidence type="ECO:0000313" key="2">
    <source>
        <dbReference type="Proteomes" id="UP000280834"/>
    </source>
</evidence>
<dbReference type="WBParaSite" id="BTMF_0001552101-mRNA-1">
    <property type="protein sequence ID" value="BTMF_0001552101-mRNA-1"/>
    <property type="gene ID" value="BTMF_0001552101"/>
</dbReference>
<organism evidence="3">
    <name type="scientific">Brugia timori</name>
    <dbReference type="NCBI Taxonomy" id="42155"/>
    <lineage>
        <taxon>Eukaryota</taxon>
        <taxon>Metazoa</taxon>
        <taxon>Ecdysozoa</taxon>
        <taxon>Nematoda</taxon>
        <taxon>Chromadorea</taxon>
        <taxon>Rhabditida</taxon>
        <taxon>Spirurina</taxon>
        <taxon>Spiruromorpha</taxon>
        <taxon>Filarioidea</taxon>
        <taxon>Onchocercidae</taxon>
        <taxon>Brugia</taxon>
    </lineage>
</organism>
<reference evidence="3" key="1">
    <citation type="submission" date="2017-02" db="UniProtKB">
        <authorList>
            <consortium name="WormBaseParasite"/>
        </authorList>
    </citation>
    <scope>IDENTIFICATION</scope>
</reference>
<sequence length="42" mass="4781">MGLMLHLFCSGFHHFLKSFEAITSGFSTGDLVDYRRFINLGN</sequence>
<dbReference type="Proteomes" id="UP000280834">
    <property type="component" value="Unassembled WGS sequence"/>
</dbReference>